<dbReference type="InterPro" id="IPR010982">
    <property type="entry name" value="Lambda_DNA-bd_dom_sf"/>
</dbReference>
<keyword evidence="2" id="KW-0238">DNA-binding</keyword>
<dbReference type="RefSeq" id="WP_166395305.1">
    <property type="nucleotide sequence ID" value="NZ_CP045121.1"/>
</dbReference>
<evidence type="ECO:0000256" key="1">
    <source>
        <dbReference type="ARBA" id="ARBA00023015"/>
    </source>
</evidence>
<dbReference type="CDD" id="cd06279">
    <property type="entry name" value="PBP1_LacI-like"/>
    <property type="match status" value="1"/>
</dbReference>
<reference evidence="5 6" key="1">
    <citation type="submission" date="2019-10" db="EMBL/GenBank/DDBJ databases">
        <title>Rubrobacter sp nov SCSIO 52915 isolated from a deep-sea sediment in the South China Sea.</title>
        <authorList>
            <person name="Chen R.W."/>
        </authorList>
    </citation>
    <scope>NUCLEOTIDE SEQUENCE [LARGE SCALE GENOMIC DNA]</scope>
    <source>
        <strain evidence="5 6">SCSIO 52915</strain>
    </source>
</reference>
<dbReference type="EMBL" id="CP045121">
    <property type="protein sequence ID" value="QIN77625.1"/>
    <property type="molecule type" value="Genomic_DNA"/>
</dbReference>
<sequence length="368" mass="38714">MDVKGGPSGAQGRRATLREVAAELGVSPATVSNAYNRPDQLSAGLRERVFEAAERLGYAGPDPLARGLRRRRAGAIGVLYEDRLSHAFADPAEVLFLRGFSVATEEAGLGLLLLSGAPGAERDPEMIRGAVVDGFVVYSMAEDDPLVGAALGRRVPAVTVDQPEIEGLPFVGIDDRSAAREAAEHLVGLGHRRFGVVSFALAPDVRSGLADRSRQGAATYGVTSSRLRGYAEALAEGGISWDDVPVYECPMSLPEVGEDATEALLAREPRPTAILALSDQLAFGVVEAAEGMGLSVPGDLSVVGFDDVPEAARATPPLTTVRQPHEEKGLRAGRALVARLREEEVSSPSLLPTRLVVRGSTAAPRSRA</sequence>
<dbReference type="Pfam" id="PF13377">
    <property type="entry name" value="Peripla_BP_3"/>
    <property type="match status" value="1"/>
</dbReference>
<dbReference type="InterPro" id="IPR000843">
    <property type="entry name" value="HTH_LacI"/>
</dbReference>
<dbReference type="PANTHER" id="PTHR30146:SF138">
    <property type="entry name" value="TRANSCRIPTIONAL REGULATORY PROTEIN"/>
    <property type="match status" value="1"/>
</dbReference>
<feature type="domain" description="HTH lacI-type" evidence="4">
    <location>
        <begin position="15"/>
        <end position="70"/>
    </location>
</feature>
<proteinExistence type="predicted"/>
<dbReference type="InterPro" id="IPR028082">
    <property type="entry name" value="Peripla_BP_I"/>
</dbReference>
<dbReference type="PANTHER" id="PTHR30146">
    <property type="entry name" value="LACI-RELATED TRANSCRIPTIONAL REPRESSOR"/>
    <property type="match status" value="1"/>
</dbReference>
<dbReference type="GO" id="GO:0003700">
    <property type="term" value="F:DNA-binding transcription factor activity"/>
    <property type="evidence" value="ECO:0007669"/>
    <property type="project" value="TreeGrafter"/>
</dbReference>
<protein>
    <submittedName>
        <fullName evidence="5">Substrate-binding domain-containing protein</fullName>
    </submittedName>
</protein>
<dbReference type="SUPFAM" id="SSF47413">
    <property type="entry name" value="lambda repressor-like DNA-binding domains"/>
    <property type="match status" value="1"/>
</dbReference>
<dbReference type="InterPro" id="IPR046335">
    <property type="entry name" value="LacI/GalR-like_sensor"/>
</dbReference>
<accession>A0A6G8PUS7</accession>
<evidence type="ECO:0000256" key="3">
    <source>
        <dbReference type="ARBA" id="ARBA00023163"/>
    </source>
</evidence>
<organism evidence="5 6">
    <name type="scientific">Rubrobacter marinus</name>
    <dbReference type="NCBI Taxonomy" id="2653852"/>
    <lineage>
        <taxon>Bacteria</taxon>
        <taxon>Bacillati</taxon>
        <taxon>Actinomycetota</taxon>
        <taxon>Rubrobacteria</taxon>
        <taxon>Rubrobacterales</taxon>
        <taxon>Rubrobacteraceae</taxon>
        <taxon>Rubrobacter</taxon>
    </lineage>
</organism>
<dbReference type="GO" id="GO:0000976">
    <property type="term" value="F:transcription cis-regulatory region binding"/>
    <property type="evidence" value="ECO:0007669"/>
    <property type="project" value="TreeGrafter"/>
</dbReference>
<evidence type="ECO:0000256" key="2">
    <source>
        <dbReference type="ARBA" id="ARBA00023125"/>
    </source>
</evidence>
<dbReference type="SUPFAM" id="SSF53822">
    <property type="entry name" value="Periplasmic binding protein-like I"/>
    <property type="match status" value="1"/>
</dbReference>
<evidence type="ECO:0000313" key="5">
    <source>
        <dbReference type="EMBL" id="QIN77625.1"/>
    </source>
</evidence>
<dbReference type="SMART" id="SM00354">
    <property type="entry name" value="HTH_LACI"/>
    <property type="match status" value="1"/>
</dbReference>
<keyword evidence="6" id="KW-1185">Reference proteome</keyword>
<keyword evidence="1" id="KW-0805">Transcription regulation</keyword>
<keyword evidence="3" id="KW-0804">Transcription</keyword>
<dbReference type="KEGG" id="rmar:GBA65_02905"/>
<gene>
    <name evidence="5" type="ORF">GBA65_02905</name>
</gene>
<dbReference type="AlphaFoldDB" id="A0A6G8PUS7"/>
<dbReference type="Gene3D" id="1.10.260.40">
    <property type="entry name" value="lambda repressor-like DNA-binding domains"/>
    <property type="match status" value="1"/>
</dbReference>
<evidence type="ECO:0000259" key="4">
    <source>
        <dbReference type="PROSITE" id="PS50932"/>
    </source>
</evidence>
<dbReference type="Pfam" id="PF00356">
    <property type="entry name" value="LacI"/>
    <property type="match status" value="1"/>
</dbReference>
<dbReference type="PROSITE" id="PS50932">
    <property type="entry name" value="HTH_LACI_2"/>
    <property type="match status" value="1"/>
</dbReference>
<dbReference type="Proteomes" id="UP000502706">
    <property type="component" value="Chromosome"/>
</dbReference>
<dbReference type="Gene3D" id="3.40.50.2300">
    <property type="match status" value="2"/>
</dbReference>
<name>A0A6G8PUS7_9ACTN</name>
<evidence type="ECO:0000313" key="6">
    <source>
        <dbReference type="Proteomes" id="UP000502706"/>
    </source>
</evidence>
<dbReference type="CDD" id="cd01392">
    <property type="entry name" value="HTH_LacI"/>
    <property type="match status" value="1"/>
</dbReference>